<evidence type="ECO:0000313" key="1">
    <source>
        <dbReference type="EMBL" id="KAF8788315.1"/>
    </source>
</evidence>
<gene>
    <name evidence="1" type="ORF">HNY73_009833</name>
</gene>
<dbReference type="Proteomes" id="UP000807504">
    <property type="component" value="Unassembled WGS sequence"/>
</dbReference>
<evidence type="ECO:0000313" key="2">
    <source>
        <dbReference type="Proteomes" id="UP000807504"/>
    </source>
</evidence>
<organism evidence="1 2">
    <name type="scientific">Argiope bruennichi</name>
    <name type="common">Wasp spider</name>
    <name type="synonym">Aranea bruennichi</name>
    <dbReference type="NCBI Taxonomy" id="94029"/>
    <lineage>
        <taxon>Eukaryota</taxon>
        <taxon>Metazoa</taxon>
        <taxon>Ecdysozoa</taxon>
        <taxon>Arthropoda</taxon>
        <taxon>Chelicerata</taxon>
        <taxon>Arachnida</taxon>
        <taxon>Araneae</taxon>
        <taxon>Araneomorphae</taxon>
        <taxon>Entelegynae</taxon>
        <taxon>Araneoidea</taxon>
        <taxon>Araneidae</taxon>
        <taxon>Argiope</taxon>
    </lineage>
</organism>
<name>A0A8T0FD71_ARGBR</name>
<proteinExistence type="predicted"/>
<reference evidence="1" key="1">
    <citation type="journal article" date="2020" name="bioRxiv">
        <title>Chromosome-level reference genome of the European wasp spider Argiope bruennichi: a resource for studies on range expansion and evolutionary adaptation.</title>
        <authorList>
            <person name="Sheffer M.M."/>
            <person name="Hoppe A."/>
            <person name="Krehenwinkel H."/>
            <person name="Uhl G."/>
            <person name="Kuss A.W."/>
            <person name="Jensen L."/>
            <person name="Jensen C."/>
            <person name="Gillespie R.G."/>
            <person name="Hoff K.J."/>
            <person name="Prost S."/>
        </authorList>
    </citation>
    <scope>NUCLEOTIDE SEQUENCE</scope>
</reference>
<keyword evidence="2" id="KW-1185">Reference proteome</keyword>
<accession>A0A8T0FD71</accession>
<protein>
    <submittedName>
        <fullName evidence="1">Uncharacterized protein</fullName>
    </submittedName>
</protein>
<comment type="caution">
    <text evidence="1">The sequence shown here is derived from an EMBL/GenBank/DDBJ whole genome shotgun (WGS) entry which is preliminary data.</text>
</comment>
<dbReference type="AlphaFoldDB" id="A0A8T0FD71"/>
<sequence>MQSPSSLFRWLSHLHVKQSIKMNLFQTAPKMLKEVCRSQIAIVGSGSDGSNERDDADGRIFHGRLARLQVGCQEDRASFQELLCALSPTLLKGQTSEHGTVPSQRSQHFYHPSARFIILSIPDGKLSELSPFAVEKALKGIGGSPKSVKKLRSDDLLIETTSALQTKSFLQAKSFLNHSVSVTLRRTLNSCCGVIFEKELFNSPESEILDGLASQGVLAVKRIFMKKENALVATNNFETLQDSEARGEHKLVVVRNTATDNLQR</sequence>
<reference evidence="1" key="2">
    <citation type="submission" date="2020-06" db="EMBL/GenBank/DDBJ databases">
        <authorList>
            <person name="Sheffer M."/>
        </authorList>
    </citation>
    <scope>NUCLEOTIDE SEQUENCE</scope>
</reference>
<dbReference type="EMBL" id="JABXBU010000015">
    <property type="protein sequence ID" value="KAF8788315.1"/>
    <property type="molecule type" value="Genomic_DNA"/>
</dbReference>